<evidence type="ECO:0000313" key="1">
    <source>
        <dbReference type="EMBL" id="MDF0707424.1"/>
    </source>
</evidence>
<reference evidence="1 2" key="1">
    <citation type="submission" date="2023-03" db="EMBL/GenBank/DDBJ databases">
        <title>Muricauda XX sp. nov. and Muricauda XXX sp. nov., two novel species isolated from Okinawa Trough.</title>
        <authorList>
            <person name="Cao W."/>
            <person name="Deng X."/>
        </authorList>
    </citation>
    <scope>NUCLEOTIDE SEQUENCE [LARGE SCALE GENOMIC DNA]</scope>
    <source>
        <strain evidence="1 2">81s02</strain>
    </source>
</reference>
<dbReference type="EMBL" id="JARFVA010000002">
    <property type="protein sequence ID" value="MDF0707424.1"/>
    <property type="molecule type" value="Genomic_DNA"/>
</dbReference>
<organism evidence="1 2">
    <name type="scientific">Flagellimonas okinawensis</name>
    <dbReference type="NCBI Taxonomy" id="3031324"/>
    <lineage>
        <taxon>Bacteria</taxon>
        <taxon>Pseudomonadati</taxon>
        <taxon>Bacteroidota</taxon>
        <taxon>Flavobacteriia</taxon>
        <taxon>Flavobacteriales</taxon>
        <taxon>Flavobacteriaceae</taxon>
        <taxon>Flagellimonas</taxon>
    </lineage>
</organism>
<gene>
    <name evidence="1" type="ORF">PY091_09365</name>
</gene>
<evidence type="ECO:0000313" key="2">
    <source>
        <dbReference type="Proteomes" id="UP001217083"/>
    </source>
</evidence>
<name>A0ABT5XNF4_9FLAO</name>
<dbReference type="RefSeq" id="WP_275614582.1">
    <property type="nucleotide sequence ID" value="NZ_JARFVA010000002.1"/>
</dbReference>
<proteinExistence type="predicted"/>
<dbReference type="Proteomes" id="UP001217083">
    <property type="component" value="Unassembled WGS sequence"/>
</dbReference>
<protein>
    <submittedName>
        <fullName evidence="1">Uncharacterized protein</fullName>
    </submittedName>
</protein>
<comment type="caution">
    <text evidence="1">The sequence shown here is derived from an EMBL/GenBank/DDBJ whole genome shotgun (WGS) entry which is preliminary data.</text>
</comment>
<keyword evidence="2" id="KW-1185">Reference proteome</keyword>
<sequence>MTFPILQGLPLKNGANGQGNVGVSGPLNFLLAMDALKPEHSSQFVDVIELGRASGSVIDFHLHHGFILSTP</sequence>
<accession>A0ABT5XNF4</accession>